<organism evidence="2">
    <name type="scientific">Triticum aestivum</name>
    <name type="common">Wheat</name>
    <dbReference type="NCBI Taxonomy" id="4565"/>
    <lineage>
        <taxon>Eukaryota</taxon>
        <taxon>Viridiplantae</taxon>
        <taxon>Streptophyta</taxon>
        <taxon>Embryophyta</taxon>
        <taxon>Tracheophyta</taxon>
        <taxon>Spermatophyta</taxon>
        <taxon>Magnoliopsida</taxon>
        <taxon>Liliopsida</taxon>
        <taxon>Poales</taxon>
        <taxon>Poaceae</taxon>
        <taxon>BOP clade</taxon>
        <taxon>Pooideae</taxon>
        <taxon>Triticodae</taxon>
        <taxon>Triticeae</taxon>
        <taxon>Triticinae</taxon>
        <taxon>Triticum</taxon>
    </lineage>
</organism>
<proteinExistence type="predicted"/>
<dbReference type="InterPro" id="IPR050796">
    <property type="entry name" value="SCF_F-box_component"/>
</dbReference>
<protein>
    <recommendedName>
        <fullName evidence="1">F-box domain-containing protein</fullName>
    </recommendedName>
</protein>
<keyword evidence="3" id="KW-1185">Reference proteome</keyword>
<dbReference type="SUPFAM" id="SSF81383">
    <property type="entry name" value="F-box domain"/>
    <property type="match status" value="1"/>
</dbReference>
<dbReference type="Gramene" id="TraesCLE_scaffold_073299_01G000100.1">
    <property type="protein sequence ID" value="TraesCLE_scaffold_073299_01G000100.1"/>
    <property type="gene ID" value="TraesCLE_scaffold_073299_01G000100"/>
</dbReference>
<dbReference type="InterPro" id="IPR013187">
    <property type="entry name" value="F-box-assoc_dom_typ3"/>
</dbReference>
<dbReference type="Proteomes" id="UP000019116">
    <property type="component" value="Chromosome 3B"/>
</dbReference>
<dbReference type="SMART" id="SM00256">
    <property type="entry name" value="FBOX"/>
    <property type="match status" value="1"/>
</dbReference>
<dbReference type="InterPro" id="IPR036047">
    <property type="entry name" value="F-box-like_dom_sf"/>
</dbReference>
<dbReference type="Pfam" id="PF00646">
    <property type="entry name" value="F-box"/>
    <property type="match status" value="1"/>
</dbReference>
<dbReference type="InterPro" id="IPR001810">
    <property type="entry name" value="F-box_dom"/>
</dbReference>
<dbReference type="STRING" id="4565.A0A3B6FYE9"/>
<dbReference type="Gramene" id="TraesCS3B03G1097900.1">
    <property type="protein sequence ID" value="TraesCS3B03G1097900.1.CDS1"/>
    <property type="gene ID" value="TraesCS3B03G1097900"/>
</dbReference>
<evidence type="ECO:0000259" key="1">
    <source>
        <dbReference type="SMART" id="SM00256"/>
    </source>
</evidence>
<dbReference type="PANTHER" id="PTHR31672">
    <property type="entry name" value="BNACNNG10540D PROTEIN"/>
    <property type="match status" value="1"/>
</dbReference>
<dbReference type="AlphaFoldDB" id="A0A3B6FYE9"/>
<dbReference type="EnsemblPlants" id="TraesCS3B02G444400.1">
    <property type="protein sequence ID" value="TraesCS3B02G444400.1.cds1"/>
    <property type="gene ID" value="TraesCS3B02G444400"/>
</dbReference>
<feature type="domain" description="F-box" evidence="1">
    <location>
        <begin position="14"/>
        <end position="55"/>
    </location>
</feature>
<dbReference type="OrthoDB" id="637689at2759"/>
<reference evidence="2" key="2">
    <citation type="submission" date="2018-10" db="UniProtKB">
        <authorList>
            <consortium name="EnsemblPlants"/>
        </authorList>
    </citation>
    <scope>IDENTIFICATION</scope>
</reference>
<accession>A0A3B6FYE9</accession>
<sequence length="377" mass="42243">MVEPAGATPLLPGLPDEISVWEILLRLPPKCMLRCRAVCPAWRRVTSARGFLLAHHARQPVLPLLYGYNFVGDDIESLSIVPFDHRAGVATADQLHAIARLAHDSSRLDACFILVACCDGLLVLSAHHPLKFFICNPATRQFAPLPQLDDFILLGMYPHPPTGQYRLLLYLLPTDLAPEAQDGSYVFTLGSGQPPRHIACPEAKELRHSPESILFRGCLHWCIGNLMMAFDTIAESFRQVRSPVGPGYSHLIEMGNMLGISSLSDTATSVDIWVMPDYEGEVWTFKYRVELPVTEIKEQFGKSVDYWYVVAMPWDDDVLLLVKFDDCLLQVDIHGKLFASFHCRGLGPTNLRIKQTLVQHAFFPTLEGYVVNSSRFV</sequence>
<dbReference type="NCBIfam" id="TIGR01640">
    <property type="entry name" value="F_box_assoc_1"/>
    <property type="match status" value="1"/>
</dbReference>
<dbReference type="Pfam" id="PF08268">
    <property type="entry name" value="FBA_3"/>
    <property type="match status" value="1"/>
</dbReference>
<dbReference type="Gene3D" id="1.20.1280.50">
    <property type="match status" value="1"/>
</dbReference>
<dbReference type="Gramene" id="TraesNOR3B03G01751740.1">
    <property type="protein sequence ID" value="TraesNOR3B03G01751740.1.CDS1"/>
    <property type="gene ID" value="TraesNOR3B03G01751740"/>
</dbReference>
<evidence type="ECO:0000313" key="2">
    <source>
        <dbReference type="EnsemblPlants" id="TraesCS3B02G444400.1.cds1"/>
    </source>
</evidence>
<name>A0A3B6FYE9_WHEAT</name>
<dbReference type="Gramene" id="TraesRN3B0101104400.1">
    <property type="protein sequence ID" value="TraesRN3B0101104400.1"/>
    <property type="gene ID" value="TraesRN3B0101104400"/>
</dbReference>
<dbReference type="InterPro" id="IPR017451">
    <property type="entry name" value="F-box-assoc_interact_dom"/>
</dbReference>
<reference evidence="2" key="1">
    <citation type="submission" date="2018-08" db="EMBL/GenBank/DDBJ databases">
        <authorList>
            <person name="Rossello M."/>
        </authorList>
    </citation>
    <scope>NUCLEOTIDE SEQUENCE [LARGE SCALE GENOMIC DNA]</scope>
    <source>
        <strain evidence="2">cv. Chinese Spring</strain>
    </source>
</reference>
<dbReference type="Gramene" id="TraesCAD_scaffold_020210_01G000100.1">
    <property type="protein sequence ID" value="TraesCAD_scaffold_020210_01G000100.1"/>
    <property type="gene ID" value="TraesCAD_scaffold_020210_01G000100"/>
</dbReference>
<evidence type="ECO:0000313" key="3">
    <source>
        <dbReference type="Proteomes" id="UP000019116"/>
    </source>
</evidence>
<dbReference type="Gramene" id="TraesCS3B02G444400.1">
    <property type="protein sequence ID" value="TraesCS3B02G444400.1.cds1"/>
    <property type="gene ID" value="TraesCS3B02G444400"/>
</dbReference>
<dbReference type="PANTHER" id="PTHR31672:SF2">
    <property type="entry name" value="F-BOX DOMAIN-CONTAINING PROTEIN"/>
    <property type="match status" value="1"/>
</dbReference>